<keyword evidence="4 7" id="KW-0812">Transmembrane</keyword>
<evidence type="ECO:0000256" key="4">
    <source>
        <dbReference type="ARBA" id="ARBA00022692"/>
    </source>
</evidence>
<proteinExistence type="predicted"/>
<reference evidence="9" key="1">
    <citation type="journal article" date="2020" name="Nature">
        <title>Giant virus diversity and host interactions through global metagenomics.</title>
        <authorList>
            <person name="Schulz F."/>
            <person name="Roux S."/>
            <person name="Paez-Espino D."/>
            <person name="Jungbluth S."/>
            <person name="Walsh D.A."/>
            <person name="Denef V.J."/>
            <person name="McMahon K.D."/>
            <person name="Konstantinidis K.T."/>
            <person name="Eloe-Fadrosh E.A."/>
            <person name="Kyrpides N.C."/>
            <person name="Woyke T."/>
        </authorList>
    </citation>
    <scope>NUCLEOTIDE SEQUENCE</scope>
    <source>
        <strain evidence="9">GVMAG-S-1029409-49</strain>
    </source>
</reference>
<evidence type="ECO:0000256" key="1">
    <source>
        <dbReference type="ARBA" id="ARBA00004141"/>
    </source>
</evidence>
<dbReference type="InterPro" id="IPR001173">
    <property type="entry name" value="Glyco_trans_2-like"/>
</dbReference>
<evidence type="ECO:0000256" key="5">
    <source>
        <dbReference type="ARBA" id="ARBA00022989"/>
    </source>
</evidence>
<dbReference type="AlphaFoldDB" id="A0A6C0LZ43"/>
<name>A0A6C0LZ43_9ZZZZ</name>
<dbReference type="GO" id="GO:0016020">
    <property type="term" value="C:membrane"/>
    <property type="evidence" value="ECO:0007669"/>
    <property type="project" value="UniProtKB-SubCell"/>
</dbReference>
<evidence type="ECO:0000256" key="7">
    <source>
        <dbReference type="SAM" id="Phobius"/>
    </source>
</evidence>
<protein>
    <recommendedName>
        <fullName evidence="8">Glycosyltransferase 2-like domain-containing protein</fullName>
    </recommendedName>
</protein>
<keyword evidence="3" id="KW-0808">Transferase</keyword>
<dbReference type="Pfam" id="PF13632">
    <property type="entry name" value="Glyco_trans_2_3"/>
    <property type="match status" value="1"/>
</dbReference>
<sequence>MPSKNTISRYLFSALTLCTAIYAWFVPETIRHTTYLISCGMVWATILQIYTELLFALCSSRSTYVPCHSTRKAYAIIAALLPNEQNIVFDILAHYDLIEYSNLTVILAYNSPYDMELMGRLNTYTMKHHTFIPIRIMNSHSKAENLNHVLANYIHEHDAIIGLFDCDHKPCINAFDKAAYRLYTRGYDFVQGKCRVRNNKENALTKFLMFDFEIIYSIFHRSRVATWGYAIFGGSNGYWRSDVIKKYMFDGSMLTEDIDLTVRALLDGRIGYYDDTIVSTELAPLTIASLMSQRLRWAQGWAQVSIKYLIPTIASKHISLRTRIGLLCTFSMRELFPYFNLLVTPLTMVYLYRGGMVSIFGICTSCITLLAYPSMYVGLWRTSPDSFRDNHKTMVRMLFMGLAYSLFTTRISIIAHMRNLISFDLWEVTRR</sequence>
<keyword evidence="5 7" id="KW-1133">Transmembrane helix</keyword>
<evidence type="ECO:0000256" key="3">
    <source>
        <dbReference type="ARBA" id="ARBA00022679"/>
    </source>
</evidence>
<evidence type="ECO:0000256" key="2">
    <source>
        <dbReference type="ARBA" id="ARBA00022676"/>
    </source>
</evidence>
<dbReference type="PANTHER" id="PTHR43867:SF2">
    <property type="entry name" value="CELLULOSE SYNTHASE CATALYTIC SUBUNIT A [UDP-FORMING]"/>
    <property type="match status" value="1"/>
</dbReference>
<feature type="domain" description="Glycosyltransferase 2-like" evidence="8">
    <location>
        <begin position="163"/>
        <end position="349"/>
    </location>
</feature>
<evidence type="ECO:0000313" key="9">
    <source>
        <dbReference type="EMBL" id="QHU35563.1"/>
    </source>
</evidence>
<evidence type="ECO:0000259" key="8">
    <source>
        <dbReference type="Pfam" id="PF13632"/>
    </source>
</evidence>
<organism evidence="9">
    <name type="scientific">viral metagenome</name>
    <dbReference type="NCBI Taxonomy" id="1070528"/>
    <lineage>
        <taxon>unclassified sequences</taxon>
        <taxon>metagenomes</taxon>
        <taxon>organismal metagenomes</taxon>
    </lineage>
</organism>
<evidence type="ECO:0000256" key="6">
    <source>
        <dbReference type="ARBA" id="ARBA00023136"/>
    </source>
</evidence>
<keyword evidence="2" id="KW-0328">Glycosyltransferase</keyword>
<dbReference type="EMBL" id="MN740609">
    <property type="protein sequence ID" value="QHU35563.1"/>
    <property type="molecule type" value="Genomic_DNA"/>
</dbReference>
<feature type="transmembrane region" description="Helical" evidence="7">
    <location>
        <begin position="32"/>
        <end position="51"/>
    </location>
</feature>
<dbReference type="Gene3D" id="3.90.550.10">
    <property type="entry name" value="Spore Coat Polysaccharide Biosynthesis Protein SpsA, Chain A"/>
    <property type="match status" value="1"/>
</dbReference>
<feature type="transmembrane region" description="Helical" evidence="7">
    <location>
        <begin position="358"/>
        <end position="377"/>
    </location>
</feature>
<keyword evidence="6 7" id="KW-0472">Membrane</keyword>
<comment type="subcellular location">
    <subcellularLocation>
        <location evidence="1">Membrane</location>
        <topology evidence="1">Multi-pass membrane protein</topology>
    </subcellularLocation>
</comment>
<accession>A0A6C0LZ43</accession>
<dbReference type="InterPro" id="IPR050321">
    <property type="entry name" value="Glycosyltr_2/OpgH_subfam"/>
</dbReference>
<feature type="transmembrane region" description="Helical" evidence="7">
    <location>
        <begin position="398"/>
        <end position="417"/>
    </location>
</feature>
<dbReference type="GO" id="GO:0016757">
    <property type="term" value="F:glycosyltransferase activity"/>
    <property type="evidence" value="ECO:0007669"/>
    <property type="project" value="UniProtKB-KW"/>
</dbReference>
<dbReference type="InterPro" id="IPR029044">
    <property type="entry name" value="Nucleotide-diphossugar_trans"/>
</dbReference>
<feature type="transmembrane region" description="Helical" evidence="7">
    <location>
        <begin position="7"/>
        <end position="26"/>
    </location>
</feature>
<dbReference type="SUPFAM" id="SSF53448">
    <property type="entry name" value="Nucleotide-diphospho-sugar transferases"/>
    <property type="match status" value="1"/>
</dbReference>
<dbReference type="PANTHER" id="PTHR43867">
    <property type="entry name" value="CELLULOSE SYNTHASE CATALYTIC SUBUNIT A [UDP-FORMING]"/>
    <property type="match status" value="1"/>
</dbReference>